<feature type="transmembrane region" description="Helical" evidence="1">
    <location>
        <begin position="68"/>
        <end position="88"/>
    </location>
</feature>
<evidence type="ECO:0000256" key="1">
    <source>
        <dbReference type="SAM" id="Phobius"/>
    </source>
</evidence>
<protein>
    <recommendedName>
        <fullName evidence="4">Gustatory receptor</fullName>
    </recommendedName>
</protein>
<dbReference type="Proteomes" id="UP001054837">
    <property type="component" value="Unassembled WGS sequence"/>
</dbReference>
<evidence type="ECO:0000313" key="2">
    <source>
        <dbReference type="EMBL" id="GIY50020.1"/>
    </source>
</evidence>
<name>A0AAV4TUS5_9ARAC</name>
<keyword evidence="3" id="KW-1185">Reference proteome</keyword>
<feature type="transmembrane region" description="Helical" evidence="1">
    <location>
        <begin position="227"/>
        <end position="252"/>
    </location>
</feature>
<gene>
    <name evidence="2" type="primary">AVEN_53302_1</name>
    <name evidence="2" type="ORF">CDAR_79581</name>
</gene>
<sequence length="359" mass="41359">MKTFYKYIFVLFRCAGIFGFTCSKKDRNWIKTFKILLAVLNVAIALFQISAMVSLLKQNKANGNIPLTILNLTVIANRCILTVKLKELENIINRLSKFRSNRQKSTTRLILLTIVILFIQGFIVCYKLASVGYIYHAKDILFQLNIETPIIEEIIGYCFEISMFLFGTLPNTTFCVFYSSVCIHMRSIILSFEESLMQYKGFPNRFDHIFNSFSKIKDTVSYVDDELCFLVFICAIYSSCYMYLSISAFLHLQLFINTSVRLHVYIHFANVLTLFIVMTCSASSVAEASMRVRSISWKLPVSKGEPFFFQQNFLSFVKEGISLTVWKIVPISRNFIFGILGVILTYTMLFDTLTQKDSK</sequence>
<reference evidence="2 3" key="1">
    <citation type="submission" date="2021-06" db="EMBL/GenBank/DDBJ databases">
        <title>Caerostris darwini draft genome.</title>
        <authorList>
            <person name="Kono N."/>
            <person name="Arakawa K."/>
        </authorList>
    </citation>
    <scope>NUCLEOTIDE SEQUENCE [LARGE SCALE GENOMIC DNA]</scope>
</reference>
<accession>A0AAV4TUS5</accession>
<proteinExistence type="predicted"/>
<dbReference type="AlphaFoldDB" id="A0AAV4TUS5"/>
<feature type="transmembrane region" description="Helical" evidence="1">
    <location>
        <begin position="109"/>
        <end position="134"/>
    </location>
</feature>
<feature type="transmembrane region" description="Helical" evidence="1">
    <location>
        <begin position="154"/>
        <end position="178"/>
    </location>
</feature>
<feature type="transmembrane region" description="Helical" evidence="1">
    <location>
        <begin position="264"/>
        <end position="286"/>
    </location>
</feature>
<keyword evidence="1" id="KW-0472">Membrane</keyword>
<evidence type="ECO:0000313" key="3">
    <source>
        <dbReference type="Proteomes" id="UP001054837"/>
    </source>
</evidence>
<feature type="transmembrane region" description="Helical" evidence="1">
    <location>
        <begin position="35"/>
        <end position="56"/>
    </location>
</feature>
<keyword evidence="1" id="KW-0812">Transmembrane</keyword>
<feature type="transmembrane region" description="Helical" evidence="1">
    <location>
        <begin position="335"/>
        <end position="353"/>
    </location>
</feature>
<comment type="caution">
    <text evidence="2">The sequence shown here is derived from an EMBL/GenBank/DDBJ whole genome shotgun (WGS) entry which is preliminary data.</text>
</comment>
<dbReference type="EMBL" id="BPLQ01010333">
    <property type="protein sequence ID" value="GIY50020.1"/>
    <property type="molecule type" value="Genomic_DNA"/>
</dbReference>
<evidence type="ECO:0008006" key="4">
    <source>
        <dbReference type="Google" id="ProtNLM"/>
    </source>
</evidence>
<organism evidence="2 3">
    <name type="scientific">Caerostris darwini</name>
    <dbReference type="NCBI Taxonomy" id="1538125"/>
    <lineage>
        <taxon>Eukaryota</taxon>
        <taxon>Metazoa</taxon>
        <taxon>Ecdysozoa</taxon>
        <taxon>Arthropoda</taxon>
        <taxon>Chelicerata</taxon>
        <taxon>Arachnida</taxon>
        <taxon>Araneae</taxon>
        <taxon>Araneomorphae</taxon>
        <taxon>Entelegynae</taxon>
        <taxon>Araneoidea</taxon>
        <taxon>Araneidae</taxon>
        <taxon>Caerostris</taxon>
    </lineage>
</organism>
<keyword evidence="1" id="KW-1133">Transmembrane helix</keyword>